<reference evidence="8" key="1">
    <citation type="submission" date="2007-05" db="EMBL/GenBank/DDBJ databases">
        <authorList>
            <person name="Douchkov D."/>
            <person name="Schweizer P."/>
        </authorList>
    </citation>
    <scope>NUCLEOTIDE SEQUENCE</scope>
    <source>
        <tissue evidence="8">Salivary gland</tissue>
    </source>
</reference>
<evidence type="ECO:0000256" key="4">
    <source>
        <dbReference type="ARBA" id="ARBA00022729"/>
    </source>
</evidence>
<protein>
    <submittedName>
        <fullName evidence="8">Salivary lipocalin</fullName>
    </submittedName>
</protein>
<evidence type="ECO:0000256" key="6">
    <source>
        <dbReference type="ARBA" id="ARBA00034121"/>
    </source>
</evidence>
<dbReference type="Gene3D" id="2.40.128.20">
    <property type="match status" value="1"/>
</dbReference>
<dbReference type="GO" id="GO:0005576">
    <property type="term" value="C:extracellular region"/>
    <property type="evidence" value="ECO:0007669"/>
    <property type="project" value="UniProtKB-SubCell"/>
</dbReference>
<name>A6YPC8_TRIIF</name>
<comment type="subcellular location">
    <subcellularLocation>
        <location evidence="1">Secreted</location>
    </subcellularLocation>
</comment>
<comment type="similarity">
    <text evidence="6">Belongs to the calycin superfamily. Triabin family.</text>
</comment>
<proteinExistence type="evidence at transcript level"/>
<dbReference type="CDD" id="cd19423">
    <property type="entry name" value="lipocalin_LTBP1-like"/>
    <property type="match status" value="1"/>
</dbReference>
<evidence type="ECO:0000256" key="2">
    <source>
        <dbReference type="ARBA" id="ARBA00022525"/>
    </source>
</evidence>
<dbReference type="Pfam" id="PF03973">
    <property type="entry name" value="Triabin"/>
    <property type="match status" value="1"/>
</dbReference>
<dbReference type="SUPFAM" id="SSF50814">
    <property type="entry name" value="Lipocalins"/>
    <property type="match status" value="1"/>
</dbReference>
<dbReference type="InterPro" id="IPR005657">
    <property type="entry name" value="Triabi/Procalin"/>
</dbReference>
<evidence type="ECO:0000313" key="8">
    <source>
        <dbReference type="EMBL" id="ABR27824.1"/>
    </source>
</evidence>
<dbReference type="InterPro" id="IPR012674">
    <property type="entry name" value="Calycin"/>
</dbReference>
<reference evidence="8" key="2">
    <citation type="journal article" date="2008" name="Insect Biochem. Mol. Biol.">
        <title>An insight into the sialome of the blood-sucking bug Triatoma infestans, a vector of Chagas' disease.</title>
        <authorList>
            <person name="Assumpcao T.C."/>
            <person name="Francischetti I.M."/>
            <person name="Andersen J.F."/>
            <person name="Schwarz A."/>
            <person name="Santana J.M."/>
            <person name="Ribeiro J.M."/>
        </authorList>
    </citation>
    <scope>NUCLEOTIDE SEQUENCE</scope>
    <source>
        <tissue evidence="8">Salivary gland</tissue>
    </source>
</reference>
<keyword evidence="5" id="KW-1199">Hemostasis impairing toxin</keyword>
<keyword evidence="3" id="KW-0800">Toxin</keyword>
<sequence length="189" mass="21644">MKTIITVIFVGILTYTVAQKSGCQNAPKPMPNLNINNFYKNTWYETHMKDARNSAICRECKFEVTQKGIVLTYEGQSSDNKPYTVTCSSTQPVKQLNPSAPVLYKCAHTYKSGLSNRDKHMFFTLIWTVVETDYKEYALAHRCMKYDDDDFFSGAFVLVHRDRKVDGSKAAKSLEKNKLKLTDFTKFSC</sequence>
<dbReference type="GO" id="GO:0030682">
    <property type="term" value="P:symbiont-mediated perturbation of host defenses"/>
    <property type="evidence" value="ECO:0007669"/>
    <property type="project" value="InterPro"/>
</dbReference>
<accession>A6YPC8</accession>
<evidence type="ECO:0000256" key="1">
    <source>
        <dbReference type="ARBA" id="ARBA00004613"/>
    </source>
</evidence>
<organism evidence="8">
    <name type="scientific">Triatoma infestans</name>
    <name type="common">Assassin bug</name>
    <dbReference type="NCBI Taxonomy" id="30076"/>
    <lineage>
        <taxon>Eukaryota</taxon>
        <taxon>Metazoa</taxon>
        <taxon>Ecdysozoa</taxon>
        <taxon>Arthropoda</taxon>
        <taxon>Hexapoda</taxon>
        <taxon>Insecta</taxon>
        <taxon>Pterygota</taxon>
        <taxon>Neoptera</taxon>
        <taxon>Paraneoptera</taxon>
        <taxon>Hemiptera</taxon>
        <taxon>Heteroptera</taxon>
        <taxon>Panheteroptera</taxon>
        <taxon>Cimicomorpha</taxon>
        <taxon>Reduviidae</taxon>
        <taxon>Triatominae</taxon>
        <taxon>Triatoma</taxon>
    </lineage>
</organism>
<dbReference type="EMBL" id="EF638939">
    <property type="protein sequence ID" value="ABR27824.1"/>
    <property type="molecule type" value="mRNA"/>
</dbReference>
<evidence type="ECO:0000256" key="5">
    <source>
        <dbReference type="ARBA" id="ARBA00023240"/>
    </source>
</evidence>
<evidence type="ECO:0000256" key="3">
    <source>
        <dbReference type="ARBA" id="ARBA00022656"/>
    </source>
</evidence>
<keyword evidence="4 7" id="KW-0732">Signal</keyword>
<dbReference type="GO" id="GO:0090729">
    <property type="term" value="F:toxin activity"/>
    <property type="evidence" value="ECO:0007669"/>
    <property type="project" value="UniProtKB-KW"/>
</dbReference>
<feature type="signal peptide" evidence="7">
    <location>
        <begin position="1"/>
        <end position="18"/>
    </location>
</feature>
<feature type="chain" id="PRO_5002703228" evidence="7">
    <location>
        <begin position="19"/>
        <end position="189"/>
    </location>
</feature>
<dbReference type="AlphaFoldDB" id="A6YPC8"/>
<evidence type="ECO:0000256" key="7">
    <source>
        <dbReference type="SAM" id="SignalP"/>
    </source>
</evidence>
<keyword evidence="2" id="KW-0964">Secreted</keyword>